<accession>A0A1I6CZU6</accession>
<keyword evidence="1" id="KW-0304">Gas vesicle</keyword>
<dbReference type="Pfam" id="PF06386">
    <property type="entry name" value="GvpL_GvpF"/>
    <property type="match status" value="1"/>
</dbReference>
<comment type="subcellular location">
    <subcellularLocation>
        <location evidence="2">Gas vesicle</location>
    </subcellularLocation>
</comment>
<evidence type="ECO:0000313" key="4">
    <source>
        <dbReference type="EMBL" id="SFQ98577.1"/>
    </source>
</evidence>
<dbReference type="GO" id="GO:0031411">
    <property type="term" value="C:gas vesicle"/>
    <property type="evidence" value="ECO:0007669"/>
    <property type="project" value="UniProtKB-SubCell"/>
</dbReference>
<keyword evidence="5" id="KW-1185">Reference proteome</keyword>
<protein>
    <submittedName>
        <fullName evidence="4">Gas vesicle synthesis protein GvpL/GvpF</fullName>
    </submittedName>
</protein>
<dbReference type="EMBL" id="FOYM01000003">
    <property type="protein sequence ID" value="SFQ98577.1"/>
    <property type="molecule type" value="Genomic_DNA"/>
</dbReference>
<dbReference type="OrthoDB" id="144737at2"/>
<name>A0A1I6CZU6_9FIRM</name>
<comment type="similarity">
    <text evidence="3">Belongs to the gas vesicle GvpF/GvpL family.</text>
</comment>
<dbReference type="InterPro" id="IPR009430">
    <property type="entry name" value="GvpL/GvpF"/>
</dbReference>
<dbReference type="PANTHER" id="PTHR36852">
    <property type="entry name" value="PROTEIN GVPL 2"/>
    <property type="match status" value="1"/>
</dbReference>
<sequence>MTVKKGYYLYAILAEKEPQNFGPIGIGGKGEKVYTLHYKDLAMAVSKAPVKTYDPVRKNAMAHQKVISTIMQRYDVLPVSFGTCVDSYEEVMNIFEKLYGQALSALDKIKNKIEVGLRVFWKKESFIREVGSANREVEALKEKIAGRDSDVSSYKQILELGERLQLIADNKRREYVNLLFEPLCNIASDAKLNDPTSEKMIINATFLVDKDKEEEFDRAVNKLYNAYCKDLDVKYTGPWPPYSFVGIKISRKE</sequence>
<proteinExistence type="inferred from homology"/>
<dbReference type="RefSeq" id="WP_092481974.1">
    <property type="nucleotide sequence ID" value="NZ_FOYM01000003.1"/>
</dbReference>
<reference evidence="5" key="1">
    <citation type="submission" date="2016-10" db="EMBL/GenBank/DDBJ databases">
        <authorList>
            <person name="Varghese N."/>
            <person name="Submissions S."/>
        </authorList>
    </citation>
    <scope>NUCLEOTIDE SEQUENCE [LARGE SCALE GENOMIC DNA]</scope>
    <source>
        <strain evidence="5">DSM 3669</strain>
    </source>
</reference>
<evidence type="ECO:0000256" key="2">
    <source>
        <dbReference type="ARBA" id="ARBA00035108"/>
    </source>
</evidence>
<evidence type="ECO:0000313" key="5">
    <source>
        <dbReference type="Proteomes" id="UP000199584"/>
    </source>
</evidence>
<organism evidence="4 5">
    <name type="scientific">Desulfoscipio geothermicus DSM 3669</name>
    <dbReference type="NCBI Taxonomy" id="1121426"/>
    <lineage>
        <taxon>Bacteria</taxon>
        <taxon>Bacillati</taxon>
        <taxon>Bacillota</taxon>
        <taxon>Clostridia</taxon>
        <taxon>Eubacteriales</taxon>
        <taxon>Desulfallaceae</taxon>
        <taxon>Desulfoscipio</taxon>
    </lineage>
</organism>
<dbReference type="GO" id="GO:0031412">
    <property type="term" value="P:gas vesicle organization"/>
    <property type="evidence" value="ECO:0007669"/>
    <property type="project" value="InterPro"/>
</dbReference>
<dbReference type="PANTHER" id="PTHR36852:SF1">
    <property type="entry name" value="PROTEIN GVPL 2"/>
    <property type="match status" value="1"/>
</dbReference>
<dbReference type="STRING" id="39060.SAMN05660706_103128"/>
<evidence type="ECO:0000256" key="3">
    <source>
        <dbReference type="ARBA" id="ARBA00035643"/>
    </source>
</evidence>
<gene>
    <name evidence="4" type="ORF">SAMN05660706_103128</name>
</gene>
<dbReference type="AlphaFoldDB" id="A0A1I6CZU6"/>
<evidence type="ECO:0000256" key="1">
    <source>
        <dbReference type="ARBA" id="ARBA00022987"/>
    </source>
</evidence>
<dbReference type="Proteomes" id="UP000199584">
    <property type="component" value="Unassembled WGS sequence"/>
</dbReference>